<dbReference type="PIRSF" id="PIRSF011576">
    <property type="entry name" value="YabP"/>
    <property type="match status" value="1"/>
</dbReference>
<sequence length="96" mass="10734">MEERKNVSNRSHNVILENREKMSISGVEHVKSFDPTIIILITVQGNITIRGSELDIKKLNLDDGNLSIEGYINSIVYSDKEDIGSKGIGFLGKIFK</sequence>
<evidence type="ECO:0000313" key="2">
    <source>
        <dbReference type="Proteomes" id="UP000184465"/>
    </source>
</evidence>
<name>A0A1M6QN23_PARC5</name>
<dbReference type="EMBL" id="FRAG01000036">
    <property type="protein sequence ID" value="SHK21662.1"/>
    <property type="molecule type" value="Genomic_DNA"/>
</dbReference>
<dbReference type="NCBIfam" id="TIGR02892">
    <property type="entry name" value="spore_yabP"/>
    <property type="match status" value="1"/>
</dbReference>
<dbReference type="STRING" id="1121301.SAMN02745912_02651"/>
<accession>A0A1M6QN23</accession>
<proteinExistence type="predicted"/>
<dbReference type="InterPro" id="IPR038705">
    <property type="entry name" value="YabP_sf"/>
</dbReference>
<dbReference type="InterPro" id="IPR012504">
    <property type="entry name" value="Spore_YabP"/>
</dbReference>
<dbReference type="AlphaFoldDB" id="A0A1M6QN23"/>
<protein>
    <submittedName>
        <fullName evidence="1">Sporulation protein YabP</fullName>
    </submittedName>
</protein>
<dbReference type="Pfam" id="PF07873">
    <property type="entry name" value="YabP"/>
    <property type="match status" value="1"/>
</dbReference>
<dbReference type="Gene3D" id="2.60.40.2000">
    <property type="match status" value="1"/>
</dbReference>
<dbReference type="GO" id="GO:0030435">
    <property type="term" value="P:sporulation resulting in formation of a cellular spore"/>
    <property type="evidence" value="ECO:0007669"/>
    <property type="project" value="InterPro"/>
</dbReference>
<dbReference type="Proteomes" id="UP000184465">
    <property type="component" value="Unassembled WGS sequence"/>
</dbReference>
<keyword evidence="2" id="KW-1185">Reference proteome</keyword>
<gene>
    <name evidence="1" type="ORF">SAMN02745912_02651</name>
</gene>
<organism evidence="1 2">
    <name type="scientific">Paramaledivibacter caminithermalis (strain DSM 15212 / CIP 107654 / DViRD3)</name>
    <name type="common">Clostridium caminithermale</name>
    <dbReference type="NCBI Taxonomy" id="1121301"/>
    <lineage>
        <taxon>Bacteria</taxon>
        <taxon>Bacillati</taxon>
        <taxon>Bacillota</taxon>
        <taxon>Clostridia</taxon>
        <taxon>Peptostreptococcales</taxon>
        <taxon>Caminicellaceae</taxon>
        <taxon>Paramaledivibacter</taxon>
    </lineage>
</organism>
<dbReference type="RefSeq" id="WP_073150914.1">
    <property type="nucleotide sequence ID" value="NZ_FRAG01000036.1"/>
</dbReference>
<reference evidence="1 2" key="1">
    <citation type="submission" date="2016-11" db="EMBL/GenBank/DDBJ databases">
        <authorList>
            <person name="Jaros S."/>
            <person name="Januszkiewicz K."/>
            <person name="Wedrychowicz H."/>
        </authorList>
    </citation>
    <scope>NUCLEOTIDE SEQUENCE [LARGE SCALE GENOMIC DNA]</scope>
    <source>
        <strain evidence="1 2">DSM 15212</strain>
    </source>
</reference>
<dbReference type="OrthoDB" id="9795125at2"/>
<evidence type="ECO:0000313" key="1">
    <source>
        <dbReference type="EMBL" id="SHK21662.1"/>
    </source>
</evidence>
<dbReference type="InterPro" id="IPR022476">
    <property type="entry name" value="Spore_YabP/YqfC"/>
</dbReference>